<accession>A0A382J9Z5</accession>
<dbReference type="InterPro" id="IPR015876">
    <property type="entry name" value="Acyl-CoA_DS"/>
</dbReference>
<evidence type="ECO:0008006" key="12">
    <source>
        <dbReference type="Google" id="ProtNLM"/>
    </source>
</evidence>
<gene>
    <name evidence="11" type="ORF">METZ01_LOCUS260971</name>
</gene>
<keyword evidence="8 10" id="KW-0472">Membrane</keyword>
<keyword evidence="4" id="KW-0276">Fatty acid metabolism</keyword>
<dbReference type="PANTHER" id="PTHR11351:SF31">
    <property type="entry name" value="DESATURASE 1, ISOFORM A-RELATED"/>
    <property type="match status" value="1"/>
</dbReference>
<keyword evidence="2" id="KW-0444">Lipid biosynthesis</keyword>
<dbReference type="GO" id="GO:0004768">
    <property type="term" value="F:stearoyl-CoA 9-desaturase activity"/>
    <property type="evidence" value="ECO:0007669"/>
    <property type="project" value="TreeGrafter"/>
</dbReference>
<dbReference type="GO" id="GO:0005789">
    <property type="term" value="C:endoplasmic reticulum membrane"/>
    <property type="evidence" value="ECO:0007669"/>
    <property type="project" value="TreeGrafter"/>
</dbReference>
<protein>
    <recommendedName>
        <fullName evidence="12">Fatty acid desaturase domain-containing protein</fullName>
    </recommendedName>
</protein>
<dbReference type="AlphaFoldDB" id="A0A382J9Z5"/>
<evidence type="ECO:0000256" key="10">
    <source>
        <dbReference type="SAM" id="Phobius"/>
    </source>
</evidence>
<reference evidence="11" key="1">
    <citation type="submission" date="2018-05" db="EMBL/GenBank/DDBJ databases">
        <authorList>
            <person name="Lanie J.A."/>
            <person name="Ng W.-L."/>
            <person name="Kazmierczak K.M."/>
            <person name="Andrzejewski T.M."/>
            <person name="Davidsen T.M."/>
            <person name="Wayne K.J."/>
            <person name="Tettelin H."/>
            <person name="Glass J.I."/>
            <person name="Rusch D."/>
            <person name="Podicherti R."/>
            <person name="Tsui H.-C.T."/>
            <person name="Winkler M.E."/>
        </authorList>
    </citation>
    <scope>NUCLEOTIDE SEQUENCE</scope>
</reference>
<evidence type="ECO:0000256" key="9">
    <source>
        <dbReference type="ARBA" id="ARBA00023160"/>
    </source>
</evidence>
<evidence type="ECO:0000256" key="7">
    <source>
        <dbReference type="ARBA" id="ARBA00023098"/>
    </source>
</evidence>
<evidence type="ECO:0000256" key="4">
    <source>
        <dbReference type="ARBA" id="ARBA00022832"/>
    </source>
</evidence>
<dbReference type="GO" id="GO:0005506">
    <property type="term" value="F:iron ion binding"/>
    <property type="evidence" value="ECO:0007669"/>
    <property type="project" value="TreeGrafter"/>
</dbReference>
<dbReference type="PANTHER" id="PTHR11351">
    <property type="entry name" value="ACYL-COA DESATURASE"/>
    <property type="match status" value="1"/>
</dbReference>
<name>A0A382J9Z5_9ZZZZ</name>
<evidence type="ECO:0000256" key="8">
    <source>
        <dbReference type="ARBA" id="ARBA00023136"/>
    </source>
</evidence>
<comment type="subcellular location">
    <subcellularLocation>
        <location evidence="1">Membrane</location>
        <topology evidence="1">Multi-pass membrane protein</topology>
    </subcellularLocation>
</comment>
<proteinExistence type="predicted"/>
<evidence type="ECO:0000256" key="2">
    <source>
        <dbReference type="ARBA" id="ARBA00022516"/>
    </source>
</evidence>
<keyword evidence="9" id="KW-0275">Fatty acid biosynthesis</keyword>
<evidence type="ECO:0000256" key="5">
    <source>
        <dbReference type="ARBA" id="ARBA00022989"/>
    </source>
</evidence>
<organism evidence="11">
    <name type="scientific">marine metagenome</name>
    <dbReference type="NCBI Taxonomy" id="408172"/>
    <lineage>
        <taxon>unclassified sequences</taxon>
        <taxon>metagenomes</taxon>
        <taxon>ecological metagenomes</taxon>
    </lineage>
</organism>
<keyword evidence="3 10" id="KW-0812">Transmembrane</keyword>
<dbReference type="GO" id="GO:0006636">
    <property type="term" value="P:unsaturated fatty acid biosynthetic process"/>
    <property type="evidence" value="ECO:0007669"/>
    <property type="project" value="TreeGrafter"/>
</dbReference>
<evidence type="ECO:0000256" key="6">
    <source>
        <dbReference type="ARBA" id="ARBA00023002"/>
    </source>
</evidence>
<feature type="transmembrane region" description="Helical" evidence="10">
    <location>
        <begin position="7"/>
        <end position="27"/>
    </location>
</feature>
<evidence type="ECO:0000256" key="1">
    <source>
        <dbReference type="ARBA" id="ARBA00004141"/>
    </source>
</evidence>
<sequence length="77" mass="9166">MKKNKYNLKLVIFLTLIPLVGIFGTFWHLWNYGIVWQEPALLVFFWIFTGLGITVGYHRLFSHRSFKAHTILEWLLA</sequence>
<dbReference type="EMBL" id="UINC01072465">
    <property type="protein sequence ID" value="SVC08117.1"/>
    <property type="molecule type" value="Genomic_DNA"/>
</dbReference>
<keyword evidence="5 10" id="KW-1133">Transmembrane helix</keyword>
<evidence type="ECO:0000256" key="3">
    <source>
        <dbReference type="ARBA" id="ARBA00022692"/>
    </source>
</evidence>
<keyword evidence="7" id="KW-0443">Lipid metabolism</keyword>
<evidence type="ECO:0000313" key="11">
    <source>
        <dbReference type="EMBL" id="SVC08117.1"/>
    </source>
</evidence>
<keyword evidence="6" id="KW-0560">Oxidoreductase</keyword>
<feature type="transmembrane region" description="Helical" evidence="10">
    <location>
        <begin position="39"/>
        <end position="57"/>
    </location>
</feature>
<feature type="non-terminal residue" evidence="11">
    <location>
        <position position="77"/>
    </location>
</feature>